<dbReference type="RefSeq" id="WP_130609310.1">
    <property type="nucleotide sequence ID" value="NZ_AP019400.1"/>
</dbReference>
<dbReference type="PANTHER" id="PTHR43649:SF12">
    <property type="entry name" value="DIACETYLCHITOBIOSE BINDING PROTEIN DASA"/>
    <property type="match status" value="1"/>
</dbReference>
<gene>
    <name evidence="3" type="ORF">KCTCHS21_28990</name>
</gene>
<evidence type="ECO:0000313" key="4">
    <source>
        <dbReference type="Proteomes" id="UP000289856"/>
    </source>
</evidence>
<proteinExistence type="predicted"/>
<dbReference type="InterPro" id="IPR050490">
    <property type="entry name" value="Bact_solute-bd_prot1"/>
</dbReference>
<keyword evidence="4" id="KW-1185">Reference proteome</keyword>
<reference evidence="3 4" key="1">
    <citation type="submission" date="2019-01" db="EMBL/GenBank/DDBJ databases">
        <title>Complete genome sequence of Cohnella hallensis HS21 isolated from Korean fir (Abies koreana) rhizospheric soil.</title>
        <authorList>
            <person name="Jiang L."/>
            <person name="Kang S.W."/>
            <person name="Kim S."/>
            <person name="Jung J."/>
            <person name="Kim C.Y."/>
            <person name="Kim D.H."/>
            <person name="Kim S.W."/>
            <person name="Lee J."/>
        </authorList>
    </citation>
    <scope>NUCLEOTIDE SEQUENCE [LARGE SCALE GENOMIC DNA]</scope>
    <source>
        <strain evidence="3 4">HS21</strain>
    </source>
</reference>
<evidence type="ECO:0000256" key="2">
    <source>
        <dbReference type="SAM" id="SignalP"/>
    </source>
</evidence>
<feature type="signal peptide" evidence="2">
    <location>
        <begin position="1"/>
        <end position="20"/>
    </location>
</feature>
<dbReference type="PROSITE" id="PS51257">
    <property type="entry name" value="PROKAR_LIPOPROTEIN"/>
    <property type="match status" value="1"/>
</dbReference>
<name>A0A3T1D5W9_9BACL</name>
<accession>A0A3T1D5W9</accession>
<dbReference type="Gene3D" id="3.40.190.10">
    <property type="entry name" value="Periplasmic binding protein-like II"/>
    <property type="match status" value="2"/>
</dbReference>
<feature type="chain" id="PRO_5038488639" evidence="2">
    <location>
        <begin position="21"/>
        <end position="454"/>
    </location>
</feature>
<dbReference type="InterPro" id="IPR006059">
    <property type="entry name" value="SBP"/>
</dbReference>
<dbReference type="PANTHER" id="PTHR43649">
    <property type="entry name" value="ARABINOSE-BINDING PROTEIN-RELATED"/>
    <property type="match status" value="1"/>
</dbReference>
<evidence type="ECO:0000256" key="1">
    <source>
        <dbReference type="SAM" id="MobiDB-lite"/>
    </source>
</evidence>
<keyword evidence="2" id="KW-0732">Signal</keyword>
<organism evidence="3 4">
    <name type="scientific">Cohnella abietis</name>
    <dbReference type="NCBI Taxonomy" id="2507935"/>
    <lineage>
        <taxon>Bacteria</taxon>
        <taxon>Bacillati</taxon>
        <taxon>Bacillota</taxon>
        <taxon>Bacilli</taxon>
        <taxon>Bacillales</taxon>
        <taxon>Paenibacillaceae</taxon>
        <taxon>Cohnella</taxon>
    </lineage>
</organism>
<feature type="region of interest" description="Disordered" evidence="1">
    <location>
        <begin position="29"/>
        <end position="50"/>
    </location>
</feature>
<dbReference type="AlphaFoldDB" id="A0A3T1D5W9"/>
<dbReference type="KEGG" id="cohn:KCTCHS21_28990"/>
<dbReference type="OrthoDB" id="9795467at2"/>
<evidence type="ECO:0000313" key="3">
    <source>
        <dbReference type="EMBL" id="BBI33500.1"/>
    </source>
</evidence>
<protein>
    <submittedName>
        <fullName evidence="3">Sugar ABC transporter substrate-binding protein</fullName>
    </submittedName>
</protein>
<sequence length="454" mass="50126">MNWKLKGISLLLLSSMAVLSACGDGNNGGNSKSSAGISSPEASPSAGESGQQKKVKLVFWNTSYPTIDQNNKTKKKEEFYIYKAIKRYEEAHPGVTVDIQDVPDGTNAITKFQTAGIAGNGPDVTNLWSGNYTMDLKAFIQPLNSYLQKSDIDSMTGWNAVTENFADEGTIYGIPDGSDGTIGILYNKKMFADAGVDPEQNYPKNANEFLEMLKKLKASGVTPVGTGEDGDFVYFLDYWFAQMVGTPGINDIVNGKMDFHNDKLVEVMKSYLQLYTDGNVKTDQHETQFFNGKVAMIFGGFNLVNDARKALGDNLGMFKIPNYSEDALVKNGGIGGTGADFVVSKSSEHPEEAVKFILFLLSKEEQVERFKDGYGKLLNIQNVDATEFTQDPLIIRQQQWASEDSTIFWPDNIYPSELSDYISSLNALVIKSQLDTSDFLSKLDQKRNEILAQK</sequence>
<dbReference type="SUPFAM" id="SSF53850">
    <property type="entry name" value="Periplasmic binding protein-like II"/>
    <property type="match status" value="1"/>
</dbReference>
<dbReference type="EMBL" id="AP019400">
    <property type="protein sequence ID" value="BBI33500.1"/>
    <property type="molecule type" value="Genomic_DNA"/>
</dbReference>
<dbReference type="Pfam" id="PF01547">
    <property type="entry name" value="SBP_bac_1"/>
    <property type="match status" value="1"/>
</dbReference>
<dbReference type="Proteomes" id="UP000289856">
    <property type="component" value="Chromosome"/>
</dbReference>